<feature type="region of interest" description="Disordered" evidence="1">
    <location>
        <begin position="103"/>
        <end position="160"/>
    </location>
</feature>
<gene>
    <name evidence="2" type="ORF">NDU88_007439</name>
</gene>
<feature type="compositionally biased region" description="Acidic residues" evidence="1">
    <location>
        <begin position="134"/>
        <end position="149"/>
    </location>
</feature>
<organism evidence="2 3">
    <name type="scientific">Pleurodeles waltl</name>
    <name type="common">Iberian ribbed newt</name>
    <dbReference type="NCBI Taxonomy" id="8319"/>
    <lineage>
        <taxon>Eukaryota</taxon>
        <taxon>Metazoa</taxon>
        <taxon>Chordata</taxon>
        <taxon>Craniata</taxon>
        <taxon>Vertebrata</taxon>
        <taxon>Euteleostomi</taxon>
        <taxon>Amphibia</taxon>
        <taxon>Batrachia</taxon>
        <taxon>Caudata</taxon>
        <taxon>Salamandroidea</taxon>
        <taxon>Salamandridae</taxon>
        <taxon>Pleurodelinae</taxon>
        <taxon>Pleurodeles</taxon>
    </lineage>
</organism>
<dbReference type="EMBL" id="JANPWB010000009">
    <property type="protein sequence ID" value="KAJ1154696.1"/>
    <property type="molecule type" value="Genomic_DNA"/>
</dbReference>
<comment type="caution">
    <text evidence="2">The sequence shown here is derived from an EMBL/GenBank/DDBJ whole genome shotgun (WGS) entry which is preliminary data.</text>
</comment>
<evidence type="ECO:0000313" key="2">
    <source>
        <dbReference type="EMBL" id="KAJ1154696.1"/>
    </source>
</evidence>
<protein>
    <submittedName>
        <fullName evidence="2">Uncharacterized protein</fullName>
    </submittedName>
</protein>
<feature type="compositionally biased region" description="Acidic residues" evidence="1">
    <location>
        <begin position="103"/>
        <end position="127"/>
    </location>
</feature>
<dbReference type="AlphaFoldDB" id="A0AAV7RQB1"/>
<evidence type="ECO:0000256" key="1">
    <source>
        <dbReference type="SAM" id="MobiDB-lite"/>
    </source>
</evidence>
<proteinExistence type="predicted"/>
<reference evidence="2" key="1">
    <citation type="journal article" date="2022" name="bioRxiv">
        <title>Sequencing and chromosome-scale assembly of the giantPleurodeles waltlgenome.</title>
        <authorList>
            <person name="Brown T."/>
            <person name="Elewa A."/>
            <person name="Iarovenko S."/>
            <person name="Subramanian E."/>
            <person name="Araus A.J."/>
            <person name="Petzold A."/>
            <person name="Susuki M."/>
            <person name="Suzuki K.-i.T."/>
            <person name="Hayashi T."/>
            <person name="Toyoda A."/>
            <person name="Oliveira C."/>
            <person name="Osipova E."/>
            <person name="Leigh N.D."/>
            <person name="Simon A."/>
            <person name="Yun M.H."/>
        </authorList>
    </citation>
    <scope>NUCLEOTIDE SEQUENCE</scope>
    <source>
        <strain evidence="2">20211129_DDA</strain>
        <tissue evidence="2">Liver</tissue>
    </source>
</reference>
<sequence>MPSKAWQKHITEDQRLTNRDTEKINVATEPELQVFPMLFYVMLHLGHQRRQRRLRVGEDTGDAWMDVVEVSPSEVYVLLGVVLLVVAVEAVHAGVSVDVTVTEMEDEEEGEAEQAVDVCATEEETGDDPVSAVDPEDSEDEEAEDEDEDNRTSVILQYFQ</sequence>
<dbReference type="Proteomes" id="UP001066276">
    <property type="component" value="Chromosome 5"/>
</dbReference>
<evidence type="ECO:0000313" key="3">
    <source>
        <dbReference type="Proteomes" id="UP001066276"/>
    </source>
</evidence>
<accession>A0AAV7RQB1</accession>
<name>A0AAV7RQB1_PLEWA</name>
<keyword evidence="3" id="KW-1185">Reference proteome</keyword>